<evidence type="ECO:0000256" key="2">
    <source>
        <dbReference type="ARBA" id="ARBA00010157"/>
    </source>
</evidence>
<dbReference type="Pfam" id="PF03176">
    <property type="entry name" value="MMPL"/>
    <property type="match status" value="2"/>
</dbReference>
<dbReference type="Gene3D" id="1.20.1640.10">
    <property type="entry name" value="Multidrug efflux transporter AcrB transmembrane domain"/>
    <property type="match status" value="2"/>
</dbReference>
<dbReference type="PROSITE" id="PS50156">
    <property type="entry name" value="SSD"/>
    <property type="match status" value="2"/>
</dbReference>
<dbReference type="SUPFAM" id="SSF82866">
    <property type="entry name" value="Multidrug efflux transporter AcrB transmembrane domain"/>
    <property type="match status" value="2"/>
</dbReference>
<feature type="transmembrane region" description="Helical" evidence="7">
    <location>
        <begin position="493"/>
        <end position="514"/>
    </location>
</feature>
<dbReference type="InterPro" id="IPR050545">
    <property type="entry name" value="Mycobact_MmpL"/>
</dbReference>
<dbReference type="PANTHER" id="PTHR33406">
    <property type="entry name" value="MEMBRANE PROTEIN MJ1562-RELATED"/>
    <property type="match status" value="1"/>
</dbReference>
<feature type="transmembrane region" description="Helical" evidence="7">
    <location>
        <begin position="452"/>
        <end position="472"/>
    </location>
</feature>
<dbReference type="AlphaFoldDB" id="A0A075G301"/>
<feature type="transmembrane region" description="Helical" evidence="7">
    <location>
        <begin position="952"/>
        <end position="971"/>
    </location>
</feature>
<feature type="transmembrane region" description="Helical" evidence="7">
    <location>
        <begin position="16"/>
        <end position="34"/>
    </location>
</feature>
<comment type="similarity">
    <text evidence="2">Belongs to the resistance-nodulation-cell division (RND) (TC 2.A.6) family. MmpL subfamily.</text>
</comment>
<accession>A0A075G301</accession>
<keyword evidence="6 7" id="KW-0472">Membrane</keyword>
<feature type="domain" description="SSD" evidence="8">
    <location>
        <begin position="439"/>
        <end position="536"/>
    </location>
</feature>
<protein>
    <submittedName>
        <fullName evidence="9">RND superfamily transporter</fullName>
    </submittedName>
</protein>
<keyword evidence="5 7" id="KW-1133">Transmembrane helix</keyword>
<sequence>MRDFSSVATFAVRNRLKFHVAIVLFSIVMVPGLLQTLTPIDVESYDMDSPEMDAERVIDEEFSSKEVTLGFVVSIRDPTFVENGNQAPHTDSDGFPDRLALPTPQEIAPFHGDGEGMSGEGLPEGGVFNLTFLQELEQKVMTVRNDPLSSFYRPIVSELTGESANGTLSLFEQFESFMANRSLLTRSAFDPFGNVIPPLTNWSDCGVLECLRFDDENITQAHIDLAANRMILAKPSVFMRWSTTDRAFLPDANSPVIGPVGGQVGEDGTFQNAVWMPGRWSASATWILIQLDKVDMTNSGYTFVWNEARSEENSMTWHGLELYTTPPNLTQEECLESQESGDGPCSADWALISLEQKIRVTDQLSVTLVAPPTGINIEVNRELQQSMTLLATMFVCVLVLLWASLRRVSDVAIVAMTLGFSLLWMQGLIGWGMIAGSTLDIKIISRSQFSNLLPILILALGIDDSLHALHRYKEERNKGKTTDEAVHISLSRVGRAIMLTTLTTMAAFSANFTSSIPALRSFGLEAALGVASAFVLTGLWAPLIRYDIDEWMQKRKRLDEDTGNRLYMVPKHWLARISGGSAWAAPGIIIITLILTAIATPMMLSLEGDFNVDDFLDEESDIAQSVLLINERFSSEGEPGVILIEGDVLDPKVFAAIGELRTNMNTASPDDPNRFTALPTGEIEMHAIDELVFWAMGSLMADSGPFEIAGWNESLIGNGVDCETINGIPDTQSRGCLQFLYGYLSVYGIPAAGIIPEIPPSIPQLYVSPECELNLNATHLCTDGSNPEYVRMTMRWGLIRPEQFTITALALDELERDMVPFENLSSTNMGVRSSLTSSSEEYPVTWAIPTGSPVTRYVAASSMQNELQGTLILGVYLCLITLWWGFRPGVNQTTAALRRGKEEVALLASWGLLAGFAIGAVMTQVYGGTVGGICGLVIFSLNFFWGERALTLALITTFPILIVVVWLYGMIAVAGYGLNMVTVAIAAMSLGVGIDYVIHVVERYREERDKGRSVHSSLVAMGGASGLALVGSAVSDVTGFAIISFSPMGFFSLFGLFCALMIALSFIASMIIASGVLGMIAWGEVRREAQRAGGIRQLQIEAEKRLGIRGDVSDD</sequence>
<organism evidence="9">
    <name type="scientific">uncultured marine group II/III euryarchaeote AD1000_74_G12</name>
    <dbReference type="NCBI Taxonomy" id="1457807"/>
    <lineage>
        <taxon>Archaea</taxon>
        <taxon>Methanobacteriati</taxon>
        <taxon>Methanobacteriota</taxon>
        <taxon>environmental samples</taxon>
    </lineage>
</organism>
<feature type="transmembrane region" description="Helical" evidence="7">
    <location>
        <begin position="412"/>
        <end position="432"/>
    </location>
</feature>
<evidence type="ECO:0000256" key="6">
    <source>
        <dbReference type="ARBA" id="ARBA00023136"/>
    </source>
</evidence>
<evidence type="ECO:0000256" key="5">
    <source>
        <dbReference type="ARBA" id="ARBA00022989"/>
    </source>
</evidence>
<feature type="transmembrane region" description="Helical" evidence="7">
    <location>
        <begin position="867"/>
        <end position="884"/>
    </location>
</feature>
<reference evidence="9" key="1">
    <citation type="journal article" date="2014" name="Genome Biol. Evol.">
        <title>Pangenome evidence for extensive interdomain horizontal transfer affecting lineage core and shell genes in uncultured planktonic thaumarchaeota and euryarchaeota.</title>
        <authorList>
            <person name="Deschamps P."/>
            <person name="Zivanovic Y."/>
            <person name="Moreira D."/>
            <person name="Rodriguez-Valera F."/>
            <person name="Lopez-Garcia P."/>
        </authorList>
    </citation>
    <scope>NUCLEOTIDE SEQUENCE</scope>
</reference>
<keyword evidence="4 7" id="KW-0812">Transmembrane</keyword>
<feature type="transmembrane region" description="Helical" evidence="7">
    <location>
        <begin position="526"/>
        <end position="548"/>
    </location>
</feature>
<proteinExistence type="inferred from homology"/>
<dbReference type="GO" id="GO:0005886">
    <property type="term" value="C:plasma membrane"/>
    <property type="evidence" value="ECO:0007669"/>
    <property type="project" value="UniProtKB-SubCell"/>
</dbReference>
<feature type="transmembrane region" description="Helical" evidence="7">
    <location>
        <begin position="1018"/>
        <end position="1043"/>
    </location>
</feature>
<evidence type="ECO:0000256" key="3">
    <source>
        <dbReference type="ARBA" id="ARBA00022475"/>
    </source>
</evidence>
<evidence type="ECO:0000256" key="1">
    <source>
        <dbReference type="ARBA" id="ARBA00004651"/>
    </source>
</evidence>
<feature type="domain" description="SSD" evidence="8">
    <location>
        <begin position="952"/>
        <end position="1079"/>
    </location>
</feature>
<feature type="transmembrane region" description="Helical" evidence="7">
    <location>
        <begin position="904"/>
        <end position="922"/>
    </location>
</feature>
<evidence type="ECO:0000259" key="8">
    <source>
        <dbReference type="PROSITE" id="PS50156"/>
    </source>
</evidence>
<feature type="transmembrane region" description="Helical" evidence="7">
    <location>
        <begin position="582"/>
        <end position="604"/>
    </location>
</feature>
<dbReference type="InterPro" id="IPR000731">
    <property type="entry name" value="SSD"/>
</dbReference>
<dbReference type="InterPro" id="IPR004869">
    <property type="entry name" value="MMPL_dom"/>
</dbReference>
<evidence type="ECO:0000256" key="4">
    <source>
        <dbReference type="ARBA" id="ARBA00022692"/>
    </source>
</evidence>
<evidence type="ECO:0000313" key="9">
    <source>
        <dbReference type="EMBL" id="AIE96212.1"/>
    </source>
</evidence>
<feature type="transmembrane region" description="Helical" evidence="7">
    <location>
        <begin position="1049"/>
        <end position="1082"/>
    </location>
</feature>
<evidence type="ECO:0000256" key="7">
    <source>
        <dbReference type="SAM" id="Phobius"/>
    </source>
</evidence>
<feature type="transmembrane region" description="Helical" evidence="7">
    <location>
        <begin position="387"/>
        <end position="405"/>
    </location>
</feature>
<comment type="subcellular location">
    <subcellularLocation>
        <location evidence="1">Cell membrane</location>
        <topology evidence="1">Multi-pass membrane protein</topology>
    </subcellularLocation>
</comment>
<feature type="transmembrane region" description="Helical" evidence="7">
    <location>
        <begin position="928"/>
        <end position="945"/>
    </location>
</feature>
<keyword evidence="3" id="KW-1003">Cell membrane</keyword>
<feature type="transmembrane region" description="Helical" evidence="7">
    <location>
        <begin position="977"/>
        <end position="998"/>
    </location>
</feature>
<dbReference type="PANTHER" id="PTHR33406:SF6">
    <property type="entry name" value="MEMBRANE PROTEIN YDGH-RELATED"/>
    <property type="match status" value="1"/>
</dbReference>
<name>A0A075G301_9EURY</name>
<dbReference type="EMBL" id="KF900472">
    <property type="protein sequence ID" value="AIE96212.1"/>
    <property type="molecule type" value="Genomic_DNA"/>
</dbReference>